<sequence>MSRVYSDLNLPILIIVGGWESCGRDFVIKDIAPPNFAAKDFDITLPGKDDQKARIKDLKDSFKKDFYIDGLD</sequence>
<evidence type="ECO:0000313" key="2">
    <source>
        <dbReference type="Proteomes" id="UP000029579"/>
    </source>
</evidence>
<organism evidence="1 2">
    <name type="scientific">Anaerococcus lactolyticus S7-1-13</name>
    <dbReference type="NCBI Taxonomy" id="1284686"/>
    <lineage>
        <taxon>Bacteria</taxon>
        <taxon>Bacillati</taxon>
        <taxon>Bacillota</taxon>
        <taxon>Tissierellia</taxon>
        <taxon>Tissierellales</taxon>
        <taxon>Peptoniphilaceae</taxon>
        <taxon>Anaerococcus</taxon>
    </lineage>
</organism>
<evidence type="ECO:0000313" key="1">
    <source>
        <dbReference type="EMBL" id="KGF05116.1"/>
    </source>
</evidence>
<comment type="caution">
    <text evidence="1">The sequence shown here is derived from an EMBL/GenBank/DDBJ whole genome shotgun (WGS) entry which is preliminary data.</text>
</comment>
<dbReference type="RefSeq" id="WP_037326409.1">
    <property type="nucleotide sequence ID" value="NZ_JRMW01000019.1"/>
</dbReference>
<dbReference type="OrthoDB" id="9775224at2"/>
<gene>
    <name evidence="1" type="ORF">HMPREF1630_01545</name>
</gene>
<protein>
    <submittedName>
        <fullName evidence="1">Uncharacterized protein</fullName>
    </submittedName>
</protein>
<proteinExistence type="predicted"/>
<reference evidence="1 2" key="1">
    <citation type="submission" date="2014-07" db="EMBL/GenBank/DDBJ databases">
        <authorList>
            <person name="McCorrison J."/>
            <person name="Sanka R."/>
            <person name="Torralba M."/>
            <person name="Gillis M."/>
            <person name="Haft D.H."/>
            <person name="Methe B."/>
            <person name="Sutton G."/>
            <person name="Nelson K.E."/>
        </authorList>
    </citation>
    <scope>NUCLEOTIDE SEQUENCE [LARGE SCALE GENOMIC DNA]</scope>
    <source>
        <strain evidence="1 2">S7-1-13</strain>
    </source>
</reference>
<dbReference type="EMBL" id="JRMW01000019">
    <property type="protein sequence ID" value="KGF05116.1"/>
    <property type="molecule type" value="Genomic_DNA"/>
</dbReference>
<name>A0A095X610_9FIRM</name>
<dbReference type="AlphaFoldDB" id="A0A095X610"/>
<dbReference type="Proteomes" id="UP000029579">
    <property type="component" value="Unassembled WGS sequence"/>
</dbReference>
<accession>A0A095X610</accession>